<accession>A0AAD7HAE3</accession>
<sequence length="157" mass="18252">MQDSSLADYGDDEKALCRCNDSPRQRQRASAFFSPLDCMQPSANSYDLLHSDESGKWGKHLWFLLIDVLKDSGYKGRLTMNMRNVPRWKNLKHFPNVTTEEYTDGQAFLDILKIFLWPSERGMKMPKRYPQKAPNDIPLQKILAGNRFHQNPPKSDF</sequence>
<proteinExistence type="predicted"/>
<name>A0AAD7HAE3_9AGAR</name>
<dbReference type="EMBL" id="JARJLG010000340">
    <property type="protein sequence ID" value="KAJ7715913.1"/>
    <property type="molecule type" value="Genomic_DNA"/>
</dbReference>
<organism evidence="1 2">
    <name type="scientific">Mycena maculata</name>
    <dbReference type="NCBI Taxonomy" id="230809"/>
    <lineage>
        <taxon>Eukaryota</taxon>
        <taxon>Fungi</taxon>
        <taxon>Dikarya</taxon>
        <taxon>Basidiomycota</taxon>
        <taxon>Agaricomycotina</taxon>
        <taxon>Agaricomycetes</taxon>
        <taxon>Agaricomycetidae</taxon>
        <taxon>Agaricales</taxon>
        <taxon>Marasmiineae</taxon>
        <taxon>Mycenaceae</taxon>
        <taxon>Mycena</taxon>
    </lineage>
</organism>
<dbReference type="Proteomes" id="UP001215280">
    <property type="component" value="Unassembled WGS sequence"/>
</dbReference>
<gene>
    <name evidence="1" type="ORF">DFH07DRAFT_785531</name>
</gene>
<evidence type="ECO:0000313" key="2">
    <source>
        <dbReference type="Proteomes" id="UP001215280"/>
    </source>
</evidence>
<keyword evidence="2" id="KW-1185">Reference proteome</keyword>
<dbReference type="AlphaFoldDB" id="A0AAD7HAE3"/>
<evidence type="ECO:0000313" key="1">
    <source>
        <dbReference type="EMBL" id="KAJ7715913.1"/>
    </source>
</evidence>
<protein>
    <submittedName>
        <fullName evidence="1">Uncharacterized protein</fullName>
    </submittedName>
</protein>
<comment type="caution">
    <text evidence="1">The sequence shown here is derived from an EMBL/GenBank/DDBJ whole genome shotgun (WGS) entry which is preliminary data.</text>
</comment>
<reference evidence="1" key="1">
    <citation type="submission" date="2023-03" db="EMBL/GenBank/DDBJ databases">
        <title>Massive genome expansion in bonnet fungi (Mycena s.s.) driven by repeated elements and novel gene families across ecological guilds.</title>
        <authorList>
            <consortium name="Lawrence Berkeley National Laboratory"/>
            <person name="Harder C.B."/>
            <person name="Miyauchi S."/>
            <person name="Viragh M."/>
            <person name="Kuo A."/>
            <person name="Thoen E."/>
            <person name="Andreopoulos B."/>
            <person name="Lu D."/>
            <person name="Skrede I."/>
            <person name="Drula E."/>
            <person name="Henrissat B."/>
            <person name="Morin E."/>
            <person name="Kohler A."/>
            <person name="Barry K."/>
            <person name="LaButti K."/>
            <person name="Morin E."/>
            <person name="Salamov A."/>
            <person name="Lipzen A."/>
            <person name="Mereny Z."/>
            <person name="Hegedus B."/>
            <person name="Baldrian P."/>
            <person name="Stursova M."/>
            <person name="Weitz H."/>
            <person name="Taylor A."/>
            <person name="Grigoriev I.V."/>
            <person name="Nagy L.G."/>
            <person name="Martin F."/>
            <person name="Kauserud H."/>
        </authorList>
    </citation>
    <scope>NUCLEOTIDE SEQUENCE</scope>
    <source>
        <strain evidence="1">CBHHK188m</strain>
    </source>
</reference>